<protein>
    <submittedName>
        <fullName evidence="4">Peptidase T</fullName>
        <ecNumber evidence="4">3.4.11.4</ecNumber>
    </submittedName>
</protein>
<evidence type="ECO:0000256" key="2">
    <source>
        <dbReference type="ARBA" id="ARBA00022833"/>
    </source>
</evidence>
<dbReference type="Pfam" id="PF07687">
    <property type="entry name" value="M20_dimer"/>
    <property type="match status" value="1"/>
</dbReference>
<feature type="domain" description="Peptidase M20 dimerisation" evidence="3">
    <location>
        <begin position="184"/>
        <end position="280"/>
    </location>
</feature>
<keyword evidence="4" id="KW-0031">Aminopeptidase</keyword>
<sequence length="376" mass="41338">MNKDFTINTNRIMKTFRELVLIDSPSLAERATCDYIAEILQDLGFKIHEDSVGEKIGGNSGNLYGFLEGDESLEPLIFNAHMDTVEPSKGKKAILDENGKITSEGDTILGADDISGIVAILEALVVIKENNLPHRPIEVIFFVSEEIYCLGSKNFDYSILKSKESYTLDASGDVGKAAYKAPSLVSFEMKIIGESGHSSHISAKTSHSIAIAAEAITKTKIGRIDEESTCNIGIIEGGLGLNLIPKECIIKGEVRSLSHEKAIKIVSEIEKNFTQTANKYNGKIEIDTQVNIHSYETPINHPVVKRFKRVCEELNIPYEILPALGGSDNNNMEQNGINGLVLSSAMNNPHSLEEYTTISELEKITKIVIKLMTSEY</sequence>
<keyword evidence="4" id="KW-0378">Hydrolase</keyword>
<dbReference type="InterPro" id="IPR036264">
    <property type="entry name" value="Bact_exopeptidase_dim_dom"/>
</dbReference>
<dbReference type="PATRIC" id="fig|47311.3.peg.633"/>
<dbReference type="AlphaFoldDB" id="A0A166EN45"/>
<dbReference type="STRING" id="47311.MBCUT_05530"/>
<dbReference type="InterPro" id="IPR010162">
    <property type="entry name" value="PepT-like"/>
</dbReference>
<evidence type="ECO:0000313" key="5">
    <source>
        <dbReference type="Proteomes" id="UP000077275"/>
    </source>
</evidence>
<dbReference type="EC" id="3.4.11.4" evidence="4"/>
<organism evidence="4 5">
    <name type="scientific">Methanobrevibacter cuticularis</name>
    <dbReference type="NCBI Taxonomy" id="47311"/>
    <lineage>
        <taxon>Archaea</taxon>
        <taxon>Methanobacteriati</taxon>
        <taxon>Methanobacteriota</taxon>
        <taxon>Methanomada group</taxon>
        <taxon>Methanobacteria</taxon>
        <taxon>Methanobacteriales</taxon>
        <taxon>Methanobacteriaceae</taxon>
        <taxon>Methanobrevibacter</taxon>
    </lineage>
</organism>
<dbReference type="SUPFAM" id="SSF55031">
    <property type="entry name" value="Bacterial exopeptidase dimerisation domain"/>
    <property type="match status" value="1"/>
</dbReference>
<dbReference type="PANTHER" id="PTHR42994:SF2">
    <property type="entry name" value="PEPTIDASE"/>
    <property type="match status" value="1"/>
</dbReference>
<dbReference type="Proteomes" id="UP000077275">
    <property type="component" value="Unassembled WGS sequence"/>
</dbReference>
<accession>A0A166EN45</accession>
<dbReference type="EMBL" id="LWMW01000086">
    <property type="protein sequence ID" value="KZX16833.1"/>
    <property type="molecule type" value="Genomic_DNA"/>
</dbReference>
<comment type="caution">
    <text evidence="4">The sequence shown here is derived from an EMBL/GenBank/DDBJ whole genome shotgun (WGS) entry which is preliminary data.</text>
</comment>
<evidence type="ECO:0000259" key="3">
    <source>
        <dbReference type="Pfam" id="PF07687"/>
    </source>
</evidence>
<dbReference type="Gene3D" id="3.30.70.360">
    <property type="match status" value="1"/>
</dbReference>
<dbReference type="PANTHER" id="PTHR42994">
    <property type="entry name" value="PEPTIDASE T"/>
    <property type="match status" value="1"/>
</dbReference>
<keyword evidence="2" id="KW-0862">Zinc</keyword>
<dbReference type="SUPFAM" id="SSF53187">
    <property type="entry name" value="Zn-dependent exopeptidases"/>
    <property type="match status" value="1"/>
</dbReference>
<keyword evidence="5" id="KW-1185">Reference proteome</keyword>
<dbReference type="Pfam" id="PF01546">
    <property type="entry name" value="Peptidase_M20"/>
    <property type="match status" value="1"/>
</dbReference>
<name>A0A166EN45_9EURY</name>
<dbReference type="RefSeq" id="WP_067258674.1">
    <property type="nucleotide sequence ID" value="NZ_LWMW01000086.1"/>
</dbReference>
<gene>
    <name evidence="4" type="primary">pepT</name>
    <name evidence="4" type="ORF">MBCUT_05530</name>
</gene>
<dbReference type="InterPro" id="IPR002933">
    <property type="entry name" value="Peptidase_M20"/>
</dbReference>
<evidence type="ECO:0000313" key="4">
    <source>
        <dbReference type="EMBL" id="KZX16833.1"/>
    </source>
</evidence>
<keyword evidence="4" id="KW-0645">Protease</keyword>
<dbReference type="InterPro" id="IPR011650">
    <property type="entry name" value="Peptidase_M20_dimer"/>
</dbReference>
<reference evidence="4 5" key="1">
    <citation type="submission" date="2016-04" db="EMBL/GenBank/DDBJ databases">
        <title>Genome sequence of Methanobrevibacter cuticularis DSM 11139.</title>
        <authorList>
            <person name="Poehlein A."/>
            <person name="Seedorf H."/>
            <person name="Daniel R."/>
        </authorList>
    </citation>
    <scope>NUCLEOTIDE SEQUENCE [LARGE SCALE GENOMIC DNA]</scope>
    <source>
        <strain evidence="4 5">DSM 11139</strain>
    </source>
</reference>
<dbReference type="NCBIfam" id="TIGR01883">
    <property type="entry name" value="PepT-like"/>
    <property type="match status" value="1"/>
</dbReference>
<evidence type="ECO:0000256" key="1">
    <source>
        <dbReference type="ARBA" id="ARBA00001947"/>
    </source>
</evidence>
<dbReference type="GO" id="GO:0045148">
    <property type="term" value="F:tripeptide aminopeptidase activity"/>
    <property type="evidence" value="ECO:0007669"/>
    <property type="project" value="UniProtKB-EC"/>
</dbReference>
<comment type="cofactor">
    <cofactor evidence="1">
        <name>Zn(2+)</name>
        <dbReference type="ChEBI" id="CHEBI:29105"/>
    </cofactor>
</comment>
<dbReference type="Gene3D" id="3.40.630.10">
    <property type="entry name" value="Zn peptidases"/>
    <property type="match status" value="1"/>
</dbReference>
<proteinExistence type="predicted"/>